<proteinExistence type="inferred from homology"/>
<keyword evidence="3" id="KW-1133">Transmembrane helix</keyword>
<dbReference type="Gene3D" id="3.40.50.10330">
    <property type="entry name" value="Probable inorganic polyphosphate/atp-NAD kinase, domain 1"/>
    <property type="match status" value="1"/>
</dbReference>
<reference evidence="6" key="1">
    <citation type="submission" date="2016-10" db="EMBL/GenBank/DDBJ databases">
        <authorList>
            <person name="Varghese N."/>
            <person name="Submissions S."/>
        </authorList>
    </citation>
    <scope>NUCLEOTIDE SEQUENCE [LARGE SCALE GENOMIC DNA]</scope>
    <source>
        <strain evidence="6">DSM 10002</strain>
    </source>
</reference>
<evidence type="ECO:0000313" key="6">
    <source>
        <dbReference type="Proteomes" id="UP000214355"/>
    </source>
</evidence>
<dbReference type="PANTHER" id="PTHR12358:SF106">
    <property type="entry name" value="LIPID KINASE YEGS"/>
    <property type="match status" value="1"/>
</dbReference>
<protein>
    <submittedName>
        <fullName evidence="5">Diacylglycerol kinase family enzyme</fullName>
    </submittedName>
</protein>
<gene>
    <name evidence="5" type="ORF">SAMN04489737_0563</name>
</gene>
<dbReference type="AlphaFoldDB" id="A0A1H2LDE4"/>
<name>A0A1H2LDE4_9ACTO</name>
<comment type="cofactor">
    <cofactor evidence="1">
        <name>Mg(2+)</name>
        <dbReference type="ChEBI" id="CHEBI:18420"/>
    </cofactor>
</comment>
<dbReference type="InterPro" id="IPR001206">
    <property type="entry name" value="Diacylglycerol_kinase_cat_dom"/>
</dbReference>
<comment type="similarity">
    <text evidence="2">Belongs to the diacylglycerol/lipid kinase family.</text>
</comment>
<organism evidence="5 6">
    <name type="scientific">Arcanobacterium phocae</name>
    <dbReference type="NCBI Taxonomy" id="131112"/>
    <lineage>
        <taxon>Bacteria</taxon>
        <taxon>Bacillati</taxon>
        <taxon>Actinomycetota</taxon>
        <taxon>Actinomycetes</taxon>
        <taxon>Actinomycetales</taxon>
        <taxon>Actinomycetaceae</taxon>
        <taxon>Arcanobacterium</taxon>
    </lineage>
</organism>
<dbReference type="Pfam" id="PF00781">
    <property type="entry name" value="DAGK_cat"/>
    <property type="match status" value="1"/>
</dbReference>
<keyword evidence="3" id="KW-0812">Transmembrane</keyword>
<keyword evidence="5" id="KW-0418">Kinase</keyword>
<evidence type="ECO:0000259" key="4">
    <source>
        <dbReference type="PROSITE" id="PS50146"/>
    </source>
</evidence>
<evidence type="ECO:0000256" key="3">
    <source>
        <dbReference type="SAM" id="Phobius"/>
    </source>
</evidence>
<dbReference type="InterPro" id="IPR050187">
    <property type="entry name" value="Lipid_Phosphate_FormReg"/>
</dbReference>
<dbReference type="STRING" id="131112.SAMN04489737_0563"/>
<dbReference type="PANTHER" id="PTHR12358">
    <property type="entry name" value="SPHINGOSINE KINASE"/>
    <property type="match status" value="1"/>
</dbReference>
<dbReference type="GO" id="GO:0005886">
    <property type="term" value="C:plasma membrane"/>
    <property type="evidence" value="ECO:0007669"/>
    <property type="project" value="TreeGrafter"/>
</dbReference>
<dbReference type="OrthoDB" id="3171056at2"/>
<keyword evidence="3" id="KW-0472">Membrane</keyword>
<dbReference type="InterPro" id="IPR017438">
    <property type="entry name" value="ATP-NAD_kinase_N"/>
</dbReference>
<evidence type="ECO:0000313" key="5">
    <source>
        <dbReference type="EMBL" id="SDU78658.1"/>
    </source>
</evidence>
<evidence type="ECO:0000256" key="2">
    <source>
        <dbReference type="ARBA" id="ARBA00005983"/>
    </source>
</evidence>
<dbReference type="GeneID" id="65344308"/>
<evidence type="ECO:0000256" key="1">
    <source>
        <dbReference type="ARBA" id="ARBA00001946"/>
    </source>
</evidence>
<dbReference type="EMBL" id="LT629804">
    <property type="protein sequence ID" value="SDU78658.1"/>
    <property type="molecule type" value="Genomic_DNA"/>
</dbReference>
<sequence>MDWELILVVATFVIALVALFGMLRNRRVIKNMRIDRRRSGVARDTQVTTSEPYLNQGPPYIIFNPTKKADWKLIREALARSARDASLGEPVWLATTADDPGVSQTQAAIKARAAVVIAAGGDGTVRVVAEGLANTGIPMGLMPVGTGNLLARNLNFPLDDIHELAIIAVTGAPRKIDVGILTVKESSGPVPESKKNHDVHPATPGEYAFVVNAGMGLDATIMLEADANKKLKEVIGWAAYFKAAMPHILAPKMSATITVGNSTTPVTTDARTVMFLNCGELVGGLVFDTAAKADDGWMELVVVDTRAGLIGWVDLLRRTGMRSKGIKKVDIPGVPAQGDLDIHRIVEASLDIDKPQPVQVDGDVLGYTDHVHARIIPGALTVRVKN</sequence>
<accession>A0A1H2LDE4</accession>
<dbReference type="SUPFAM" id="SSF111331">
    <property type="entry name" value="NAD kinase/diacylglycerol kinase-like"/>
    <property type="match status" value="1"/>
</dbReference>
<dbReference type="GO" id="GO:0016301">
    <property type="term" value="F:kinase activity"/>
    <property type="evidence" value="ECO:0007669"/>
    <property type="project" value="UniProtKB-KW"/>
</dbReference>
<feature type="transmembrane region" description="Helical" evidence="3">
    <location>
        <begin position="6"/>
        <end position="23"/>
    </location>
</feature>
<feature type="domain" description="DAGKc" evidence="4">
    <location>
        <begin position="54"/>
        <end position="185"/>
    </location>
</feature>
<dbReference type="PROSITE" id="PS50146">
    <property type="entry name" value="DAGK"/>
    <property type="match status" value="1"/>
</dbReference>
<dbReference type="Proteomes" id="UP000214355">
    <property type="component" value="Chromosome I"/>
</dbReference>
<dbReference type="Gene3D" id="2.60.200.40">
    <property type="match status" value="1"/>
</dbReference>
<keyword evidence="5" id="KW-0808">Transferase</keyword>
<dbReference type="RefSeq" id="WP_157672876.1">
    <property type="nucleotide sequence ID" value="NZ_JABAPK010000004.1"/>
</dbReference>
<keyword evidence="6" id="KW-1185">Reference proteome</keyword>
<dbReference type="InterPro" id="IPR016064">
    <property type="entry name" value="NAD/diacylglycerol_kinase_sf"/>
</dbReference>